<dbReference type="Pfam" id="PF00158">
    <property type="entry name" value="Sigma54_activat"/>
    <property type="match status" value="1"/>
</dbReference>
<dbReference type="CDD" id="cd00156">
    <property type="entry name" value="REC"/>
    <property type="match status" value="1"/>
</dbReference>
<evidence type="ECO:0000313" key="21">
    <source>
        <dbReference type="Proteomes" id="UP000057938"/>
    </source>
</evidence>
<dbReference type="OrthoDB" id="7416568at2"/>
<protein>
    <recommendedName>
        <fullName evidence="2">DNA-binding transcriptional regulator NtrC</fullName>
    </recommendedName>
    <alternativeName>
        <fullName evidence="14">Nitrogen regulation protein NR(I)</fullName>
    </alternativeName>
    <alternativeName>
        <fullName evidence="15">Nitrogen regulator I</fullName>
    </alternativeName>
</protein>
<dbReference type="Gene3D" id="1.10.8.60">
    <property type="match status" value="1"/>
</dbReference>
<evidence type="ECO:0000256" key="1">
    <source>
        <dbReference type="ARBA" id="ARBA00004496"/>
    </source>
</evidence>
<evidence type="ECO:0000256" key="13">
    <source>
        <dbReference type="ARBA" id="ARBA00023231"/>
    </source>
</evidence>
<evidence type="ECO:0000256" key="17">
    <source>
        <dbReference type="PROSITE-ProRule" id="PRU00169"/>
    </source>
</evidence>
<proteinExistence type="predicted"/>
<keyword evidence="12" id="KW-0804">Transcription</keyword>
<evidence type="ECO:0000256" key="12">
    <source>
        <dbReference type="ARBA" id="ARBA00023163"/>
    </source>
</evidence>
<evidence type="ECO:0000256" key="5">
    <source>
        <dbReference type="ARBA" id="ARBA00022553"/>
    </source>
</evidence>
<feature type="modified residue" description="4-aspartylphosphate" evidence="17">
    <location>
        <position position="60"/>
    </location>
</feature>
<dbReference type="PANTHER" id="PTHR32071">
    <property type="entry name" value="TRANSCRIPTIONAL REGULATORY PROTEIN"/>
    <property type="match status" value="1"/>
</dbReference>
<keyword evidence="4" id="KW-0678">Repressor</keyword>
<dbReference type="GO" id="GO:0005737">
    <property type="term" value="C:cytoplasm"/>
    <property type="evidence" value="ECO:0007669"/>
    <property type="project" value="UniProtKB-SubCell"/>
</dbReference>
<comment type="subcellular location">
    <subcellularLocation>
        <location evidence="1">Cytoplasm</location>
    </subcellularLocation>
</comment>
<evidence type="ECO:0000259" key="18">
    <source>
        <dbReference type="PROSITE" id="PS50045"/>
    </source>
</evidence>
<reference evidence="20 21" key="1">
    <citation type="submission" date="2015-09" db="EMBL/GenBank/DDBJ databases">
        <title>Complete genome sequence of a benzo[a]pyrene-degrading bacterium Altererythrobacter epoxidivorans CGMCC 1.7731T.</title>
        <authorList>
            <person name="Li Z."/>
            <person name="Cheng H."/>
            <person name="Huo Y."/>
            <person name="Xu X."/>
        </authorList>
    </citation>
    <scope>NUCLEOTIDE SEQUENCE [LARGE SCALE GENOMIC DNA]</scope>
    <source>
        <strain evidence="20 21">CGMCC 1.7731</strain>
    </source>
</reference>
<evidence type="ECO:0000256" key="7">
    <source>
        <dbReference type="ARBA" id="ARBA00022840"/>
    </source>
</evidence>
<keyword evidence="11" id="KW-0010">Activator</keyword>
<name>A0A0M4LVA5_9SPHN</name>
<keyword evidence="21" id="KW-1185">Reference proteome</keyword>
<keyword evidence="10 20" id="KW-0238">DNA-binding</keyword>
<dbReference type="SUPFAM" id="SSF52172">
    <property type="entry name" value="CheY-like"/>
    <property type="match status" value="1"/>
</dbReference>
<dbReference type="EMBL" id="CP012669">
    <property type="protein sequence ID" value="ALE17041.1"/>
    <property type="molecule type" value="Genomic_DNA"/>
</dbReference>
<evidence type="ECO:0000256" key="15">
    <source>
        <dbReference type="ARBA" id="ARBA00031910"/>
    </source>
</evidence>
<dbReference type="InterPro" id="IPR003593">
    <property type="entry name" value="AAA+_ATPase"/>
</dbReference>
<evidence type="ECO:0000256" key="4">
    <source>
        <dbReference type="ARBA" id="ARBA00022491"/>
    </source>
</evidence>
<dbReference type="STRING" id="361183.AMC99_01751"/>
<dbReference type="InterPro" id="IPR001789">
    <property type="entry name" value="Sig_transdc_resp-reg_receiver"/>
</dbReference>
<dbReference type="SUPFAM" id="SSF46689">
    <property type="entry name" value="Homeodomain-like"/>
    <property type="match status" value="1"/>
</dbReference>
<dbReference type="InterPro" id="IPR027417">
    <property type="entry name" value="P-loop_NTPase"/>
</dbReference>
<dbReference type="Gene3D" id="3.40.50.2300">
    <property type="match status" value="1"/>
</dbReference>
<keyword evidence="13" id="KW-0535">Nitrogen fixation</keyword>
<evidence type="ECO:0000256" key="10">
    <source>
        <dbReference type="ARBA" id="ARBA00023125"/>
    </source>
</evidence>
<dbReference type="InterPro" id="IPR058031">
    <property type="entry name" value="AAA_lid_NorR"/>
</dbReference>
<evidence type="ECO:0000256" key="16">
    <source>
        <dbReference type="ARBA" id="ARBA00043886"/>
    </source>
</evidence>
<dbReference type="GO" id="GO:0000160">
    <property type="term" value="P:phosphorelay signal transduction system"/>
    <property type="evidence" value="ECO:0007669"/>
    <property type="project" value="UniProtKB-KW"/>
</dbReference>
<dbReference type="PROSITE" id="PS50110">
    <property type="entry name" value="RESPONSE_REGULATORY"/>
    <property type="match status" value="1"/>
</dbReference>
<dbReference type="Gene3D" id="1.10.10.60">
    <property type="entry name" value="Homeodomain-like"/>
    <property type="match status" value="1"/>
</dbReference>
<evidence type="ECO:0000256" key="6">
    <source>
        <dbReference type="ARBA" id="ARBA00022741"/>
    </source>
</evidence>
<feature type="domain" description="Sigma-54 factor interaction" evidence="18">
    <location>
        <begin position="150"/>
        <end position="379"/>
    </location>
</feature>
<dbReference type="Pfam" id="PF25601">
    <property type="entry name" value="AAA_lid_14"/>
    <property type="match status" value="1"/>
</dbReference>
<dbReference type="RefSeq" id="WP_061925448.1">
    <property type="nucleotide sequence ID" value="NZ_CP012669.1"/>
</dbReference>
<comment type="function">
    <text evidence="16">Member of the two-component regulatory system NtrB/NtrC, which controls expression of the nitrogen-regulated (ntr) genes in response to nitrogen limitation. Phosphorylated NtrC binds directly to DNA and stimulates the formation of open promoter-sigma54-RNA polymerase complexes.</text>
</comment>
<organism evidence="20 21">
    <name type="scientific">Altererythrobacter epoxidivorans</name>
    <dbReference type="NCBI Taxonomy" id="361183"/>
    <lineage>
        <taxon>Bacteria</taxon>
        <taxon>Pseudomonadati</taxon>
        <taxon>Pseudomonadota</taxon>
        <taxon>Alphaproteobacteria</taxon>
        <taxon>Sphingomonadales</taxon>
        <taxon>Erythrobacteraceae</taxon>
        <taxon>Altererythrobacter</taxon>
    </lineage>
</organism>
<gene>
    <name evidence="20" type="ORF">AMC99_01751</name>
</gene>
<sequence length="472" mass="51047">MGTSDQRLLMLIDDEPAQSRLISALASREGWRTIVAADSETAIAMLGTREGMQLSAIILDQWVPGDDACALIEELKSRRPALPILMLTTSASPLLAVEAMRAGASDYLIKPVAPDRLMEALRAATERSSSQDELQPLTEKMHASLDFDAMIGTAPKFRTALAQAAKTARGHGHVLIEGENGTGKEMLMRAMHAASPRAKAPFRIINIGGVPANSVESVLFGHEPNAFAGAFDRQIGAFQHCDGGTLVLDEIDRLSESLQDQLFEVVEKGIVRPLGASHGFRVDVRLLTASNFPMEQLVESGHFRADLHAALAATTIKLPPLRERASDISALTRHFLARIGEQPGLVHLSITDSALALLGAYDWPGNVRQLQSVLFRAAVYCEGETLTADSFPQLSELLGGPQEIVSPIHEGVGVMLYTEDGNLRALEEIEADVIRLAIGHYRGRMTEVARRLGIGRSTLYRKLSDLGIDSAA</sequence>
<keyword evidence="6" id="KW-0547">Nucleotide-binding</keyword>
<keyword evidence="5 17" id="KW-0597">Phosphoprotein</keyword>
<dbReference type="PANTHER" id="PTHR32071:SF95">
    <property type="entry name" value="DNA-BINDING TRANSCRIPTIONAL REGULATOR NTRC"/>
    <property type="match status" value="1"/>
</dbReference>
<dbReference type="InterPro" id="IPR011006">
    <property type="entry name" value="CheY-like_superfamily"/>
</dbReference>
<dbReference type="Gene3D" id="3.40.50.300">
    <property type="entry name" value="P-loop containing nucleotide triphosphate hydrolases"/>
    <property type="match status" value="1"/>
</dbReference>
<evidence type="ECO:0000256" key="8">
    <source>
        <dbReference type="ARBA" id="ARBA00023012"/>
    </source>
</evidence>
<keyword evidence="7" id="KW-0067">ATP-binding</keyword>
<dbReference type="SMART" id="SM00382">
    <property type="entry name" value="AAA"/>
    <property type="match status" value="1"/>
</dbReference>
<dbReference type="KEGG" id="aep:AMC99_01751"/>
<evidence type="ECO:0000256" key="11">
    <source>
        <dbReference type="ARBA" id="ARBA00023159"/>
    </source>
</evidence>
<dbReference type="InterPro" id="IPR002078">
    <property type="entry name" value="Sigma_54_int"/>
</dbReference>
<dbReference type="PROSITE" id="PS50045">
    <property type="entry name" value="SIGMA54_INTERACT_4"/>
    <property type="match status" value="1"/>
</dbReference>
<dbReference type="GO" id="GO:0005524">
    <property type="term" value="F:ATP binding"/>
    <property type="evidence" value="ECO:0007669"/>
    <property type="project" value="UniProtKB-KW"/>
</dbReference>
<dbReference type="Pfam" id="PF02954">
    <property type="entry name" value="HTH_8"/>
    <property type="match status" value="1"/>
</dbReference>
<evidence type="ECO:0000256" key="2">
    <source>
        <dbReference type="ARBA" id="ARBA00019059"/>
    </source>
</evidence>
<accession>A0A0M4LVA5</accession>
<keyword evidence="8" id="KW-0902">Two-component regulatory system</keyword>
<keyword evidence="9" id="KW-0805">Transcription regulation</keyword>
<evidence type="ECO:0000259" key="19">
    <source>
        <dbReference type="PROSITE" id="PS50110"/>
    </source>
</evidence>
<dbReference type="Pfam" id="PF00072">
    <property type="entry name" value="Response_reg"/>
    <property type="match status" value="1"/>
</dbReference>
<dbReference type="SUPFAM" id="SSF52540">
    <property type="entry name" value="P-loop containing nucleoside triphosphate hydrolases"/>
    <property type="match status" value="1"/>
</dbReference>
<evidence type="ECO:0000313" key="20">
    <source>
        <dbReference type="EMBL" id="ALE17041.1"/>
    </source>
</evidence>
<dbReference type="CDD" id="cd00009">
    <property type="entry name" value="AAA"/>
    <property type="match status" value="1"/>
</dbReference>
<dbReference type="GO" id="GO:0006355">
    <property type="term" value="P:regulation of DNA-templated transcription"/>
    <property type="evidence" value="ECO:0007669"/>
    <property type="project" value="InterPro"/>
</dbReference>
<feature type="domain" description="Response regulatory" evidence="19">
    <location>
        <begin position="8"/>
        <end position="125"/>
    </location>
</feature>
<evidence type="ECO:0000256" key="9">
    <source>
        <dbReference type="ARBA" id="ARBA00023015"/>
    </source>
</evidence>
<evidence type="ECO:0000256" key="14">
    <source>
        <dbReference type="ARBA" id="ARBA00029881"/>
    </source>
</evidence>
<dbReference type="AlphaFoldDB" id="A0A0M4LVA5"/>
<dbReference type="SMART" id="SM00448">
    <property type="entry name" value="REC"/>
    <property type="match status" value="1"/>
</dbReference>
<keyword evidence="3" id="KW-0963">Cytoplasm</keyword>
<evidence type="ECO:0000256" key="3">
    <source>
        <dbReference type="ARBA" id="ARBA00022490"/>
    </source>
</evidence>
<dbReference type="Proteomes" id="UP000057938">
    <property type="component" value="Chromosome"/>
</dbReference>
<dbReference type="PATRIC" id="fig|361183.4.peg.1722"/>
<dbReference type="PRINTS" id="PR01590">
    <property type="entry name" value="HTHFIS"/>
</dbReference>
<dbReference type="GO" id="GO:0043565">
    <property type="term" value="F:sequence-specific DNA binding"/>
    <property type="evidence" value="ECO:0007669"/>
    <property type="project" value="InterPro"/>
</dbReference>
<dbReference type="InterPro" id="IPR009057">
    <property type="entry name" value="Homeodomain-like_sf"/>
</dbReference>
<dbReference type="InterPro" id="IPR002197">
    <property type="entry name" value="HTH_Fis"/>
</dbReference>